<dbReference type="RefSeq" id="WP_085477261.1">
    <property type="nucleotide sequence ID" value="NZ_FXBM01000002.1"/>
</dbReference>
<dbReference type="PANTHER" id="PTHR41913:SF1">
    <property type="entry name" value="DUF1684 DOMAIN-CONTAINING PROTEIN"/>
    <property type="match status" value="1"/>
</dbReference>
<dbReference type="InterPro" id="IPR012467">
    <property type="entry name" value="DUF1684"/>
</dbReference>
<evidence type="ECO:0000313" key="1">
    <source>
        <dbReference type="EMBL" id="SMH47301.1"/>
    </source>
</evidence>
<sequence>MPSPSSSVTAPSRASIDLTESARAGWEAWLARRLERVTGPRGDLALVETRWLGPGESVDDETALAGYGPTAALTRMRRPSLDTGEDEYGYRVWDASSEAIREFDAIETFPFDAAWVLEAWFEPVDEQRTIPFEHLRDNGATRDLVVPGDITFSLVDDGRAREYTVAAFDDGGSLLVPFGDPTNRSDDPDLRSYPVGRFLVVQRLGGAADAGTPGPVLLDFNRAYIPPCGFSPHYNCPLPPAQNRLGVAVTAGERRVRSAA</sequence>
<organism evidence="1 2">
    <name type="scientific">Rathayibacter oskolensis</name>
    <dbReference type="NCBI Taxonomy" id="1891671"/>
    <lineage>
        <taxon>Bacteria</taxon>
        <taxon>Bacillati</taxon>
        <taxon>Actinomycetota</taxon>
        <taxon>Actinomycetes</taxon>
        <taxon>Micrococcales</taxon>
        <taxon>Microbacteriaceae</taxon>
        <taxon>Rathayibacter</taxon>
    </lineage>
</organism>
<gene>
    <name evidence="1" type="ORF">SAMN06295885_2949</name>
</gene>
<dbReference type="Proteomes" id="UP000193711">
    <property type="component" value="Unassembled WGS sequence"/>
</dbReference>
<dbReference type="Pfam" id="PF07920">
    <property type="entry name" value="DUF1684"/>
    <property type="match status" value="1"/>
</dbReference>
<dbReference type="EMBL" id="FXBM01000002">
    <property type="protein sequence ID" value="SMH47301.1"/>
    <property type="molecule type" value="Genomic_DNA"/>
</dbReference>
<accession>A0A1X7P8G3</accession>
<reference evidence="2" key="1">
    <citation type="submission" date="2017-04" db="EMBL/GenBank/DDBJ databases">
        <authorList>
            <person name="Varghese N."/>
            <person name="Submissions S."/>
        </authorList>
    </citation>
    <scope>NUCLEOTIDE SEQUENCE [LARGE SCALE GENOMIC DNA]</scope>
    <source>
        <strain evidence="2">VKM Ac-2121</strain>
    </source>
</reference>
<name>A0A1X7P8G3_9MICO</name>
<proteinExistence type="predicted"/>
<dbReference type="PANTHER" id="PTHR41913">
    <property type="entry name" value="DUF1684 DOMAIN-CONTAINING PROTEIN"/>
    <property type="match status" value="1"/>
</dbReference>
<protein>
    <recommendedName>
        <fullName evidence="3">DUF1684 domain-containing protein</fullName>
    </recommendedName>
</protein>
<evidence type="ECO:0000313" key="2">
    <source>
        <dbReference type="Proteomes" id="UP000193711"/>
    </source>
</evidence>
<dbReference type="OrthoDB" id="5493262at2"/>
<dbReference type="AlphaFoldDB" id="A0A1X7P8G3"/>
<evidence type="ECO:0008006" key="3">
    <source>
        <dbReference type="Google" id="ProtNLM"/>
    </source>
</evidence>
<keyword evidence="2" id="KW-1185">Reference proteome</keyword>